<dbReference type="Pfam" id="PF13369">
    <property type="entry name" value="Transglut_core2"/>
    <property type="match status" value="1"/>
</dbReference>
<gene>
    <name evidence="2" type="primary">FBXO21</name>
</gene>
<dbReference type="SUPFAM" id="SSF141255">
    <property type="entry name" value="YccV-like"/>
    <property type="match status" value="1"/>
</dbReference>
<reference evidence="2" key="1">
    <citation type="journal article" date="2013" name="Genome Biol. Evol.">
        <title>Punctuated emergences of genetic and phenotypic innovations in eumetazoan, bilaterian, euteleostome, and hominidae ancestors.</title>
        <authorList>
            <person name="Wenger Y."/>
            <person name="Galliot B."/>
        </authorList>
    </citation>
    <scope>NUCLEOTIDE SEQUENCE</scope>
    <source>
        <tissue evidence="2">Whole animals</tissue>
    </source>
</reference>
<dbReference type="InterPro" id="IPR036623">
    <property type="entry name" value="Hemimethylated_DNA-bd_sf"/>
</dbReference>
<dbReference type="PANTHER" id="PTHR31350">
    <property type="entry name" value="SI:DKEY-261L7.2"/>
    <property type="match status" value="1"/>
</dbReference>
<evidence type="ECO:0000259" key="1">
    <source>
        <dbReference type="SMART" id="SM00992"/>
    </source>
</evidence>
<dbReference type="InterPro" id="IPR036047">
    <property type="entry name" value="F-box-like_dom_sf"/>
</dbReference>
<dbReference type="AlphaFoldDB" id="T2MHE4"/>
<proteinExistence type="evidence at transcript level"/>
<dbReference type="InterPro" id="IPR011722">
    <property type="entry name" value="Hemimethylated_DNA-bd_dom"/>
</dbReference>
<dbReference type="Pfam" id="PF12937">
    <property type="entry name" value="F-box-like"/>
    <property type="match status" value="1"/>
</dbReference>
<accession>T2MHE4</accession>
<feature type="non-terminal residue" evidence="2">
    <location>
        <position position="1"/>
    </location>
</feature>
<feature type="domain" description="Hemimethylated DNA-binding" evidence="1">
    <location>
        <begin position="474"/>
        <end position="571"/>
    </location>
</feature>
<dbReference type="GO" id="GO:0003677">
    <property type="term" value="F:DNA binding"/>
    <property type="evidence" value="ECO:0007669"/>
    <property type="project" value="InterPro"/>
</dbReference>
<dbReference type="SUPFAM" id="SSF81383">
    <property type="entry name" value="F-box domain"/>
    <property type="match status" value="1"/>
</dbReference>
<protein>
    <submittedName>
        <fullName evidence="2">F-box only protein 21</fullName>
    </submittedName>
</protein>
<sequence>MKIYVNKSISGGINLKGVMPVSYVKLDEFAKELLEYIFNQNNIDYKDLINLSKCCRRFYIVCQNDHLWKNKILTRWSCKLPVTLSYRSLCEELHVVDKKLKFKISVIARKFYVPNTFAENIIEEELQDFLTEKDKKIDILICALITLKNSCELDTKYYAEKIYNHVFYKKLKQKWNDAVTNDSLLKGAVLISKWCNPNSFVSRKTIENQIDDVVSLIKNTGVNIDDISQDSSLEQVMELVQAINLIVYSKMRFQGNSDFYYDIHNSFIDLVLQRRTGIPISLGVLYIVIAKKLGLTLQGVNFPGHFLLCGNAKKDGKEFKFYLDAFNNGEVLTENQCLERFLPDVSRSNAQRETLFRKAQTKEIFIRMIANVVNIHRHWASLDSSSLETLQSSLELMLLLSPNDDESRLLLSRIYLHYGINFKLVVENLRYLIASSRRFDSNILDQLLLQSYEKQNLTHNQRDPKLKSSCENKDVLYRIGMVMRHLRYNYICVIYGWDNECIMNEEWKMQMGIYNLKHKDKQPYYNVLVDDGSTHYVAQENIVQTKMERVINHKEIGKHFKRFNGNYYEATEMLLELFPEDQMEADKHFFTEMQD</sequence>
<dbReference type="Gene3D" id="2.30.30.390">
    <property type="entry name" value="Hemimethylated DNA-binding domain"/>
    <property type="match status" value="1"/>
</dbReference>
<dbReference type="OrthoDB" id="28868at2759"/>
<dbReference type="Gene3D" id="1.20.1280.50">
    <property type="match status" value="1"/>
</dbReference>
<dbReference type="InterPro" id="IPR032698">
    <property type="entry name" value="SirB1_N"/>
</dbReference>
<evidence type="ECO:0000313" key="2">
    <source>
        <dbReference type="EMBL" id="CDG71678.1"/>
    </source>
</evidence>
<dbReference type="EMBL" id="HAAD01005446">
    <property type="protein sequence ID" value="CDG71678.1"/>
    <property type="molecule type" value="mRNA"/>
</dbReference>
<dbReference type="CDD" id="cd22096">
    <property type="entry name" value="F-box_FBXO21"/>
    <property type="match status" value="1"/>
</dbReference>
<organism evidence="2">
    <name type="scientific">Hydra vulgaris</name>
    <name type="common">Hydra</name>
    <name type="synonym">Hydra attenuata</name>
    <dbReference type="NCBI Taxonomy" id="6087"/>
    <lineage>
        <taxon>Eukaryota</taxon>
        <taxon>Metazoa</taxon>
        <taxon>Cnidaria</taxon>
        <taxon>Hydrozoa</taxon>
        <taxon>Hydroidolina</taxon>
        <taxon>Anthoathecata</taxon>
        <taxon>Aplanulata</taxon>
        <taxon>Hydridae</taxon>
        <taxon>Hydra</taxon>
    </lineage>
</organism>
<dbReference type="PANTHER" id="PTHR31350:SF21">
    <property type="entry name" value="F-BOX ONLY PROTEIN 21"/>
    <property type="match status" value="1"/>
</dbReference>
<dbReference type="NCBIfam" id="TIGR02097">
    <property type="entry name" value="yccV"/>
    <property type="match status" value="1"/>
</dbReference>
<dbReference type="SMART" id="SM00992">
    <property type="entry name" value="YccV-like"/>
    <property type="match status" value="1"/>
</dbReference>
<dbReference type="Pfam" id="PF08755">
    <property type="entry name" value="YccV-like"/>
    <property type="match status" value="1"/>
</dbReference>
<dbReference type="InterPro" id="IPR001810">
    <property type="entry name" value="F-box_dom"/>
</dbReference>
<name>T2MHE4_HYDVU</name>